<accession>A0ABU9LNJ1</accession>
<evidence type="ECO:0008006" key="4">
    <source>
        <dbReference type="Google" id="ProtNLM"/>
    </source>
</evidence>
<gene>
    <name evidence="2" type="ORF">AAF454_13255</name>
</gene>
<comment type="caution">
    <text evidence="2">The sequence shown here is derived from an EMBL/GenBank/DDBJ whole genome shotgun (WGS) entry which is preliminary data.</text>
</comment>
<keyword evidence="1" id="KW-0732">Signal</keyword>
<organism evidence="2 3">
    <name type="scientific">Kurthia gibsonii</name>
    <dbReference type="NCBI Taxonomy" id="33946"/>
    <lineage>
        <taxon>Bacteria</taxon>
        <taxon>Bacillati</taxon>
        <taxon>Bacillota</taxon>
        <taxon>Bacilli</taxon>
        <taxon>Bacillales</taxon>
        <taxon>Caryophanaceae</taxon>
        <taxon>Kurthia</taxon>
    </lineage>
</organism>
<dbReference type="EMBL" id="JBCEWA010000011">
    <property type="protein sequence ID" value="MEL5989374.1"/>
    <property type="molecule type" value="Genomic_DNA"/>
</dbReference>
<sequence>MKKIVTASLLCGTLLLTGCTESADNKEYTRTEQQAKNYTLAKDFMMYQVKYKSFTIYIEESQKQIEKTIASYVKKEGFNEEGYDKEGYDRRGYNRNGIDREGYDPDGFNRLGINKEGTTHEGKPSHFKSPYDRYGYDAAGYDADGYDRYGYNRQGFNEDGFNKEGDYKDASEESIQAYNKREWNEISKEEQFQHALYFPLVQNWMKKQPKLQEQYYEQGVHPFSESAYHLNLLYNTQPALFDDLLPFIRIEAVAQFQPNHLNKHDQKIRLEAEDGTMITLIQDDALLPKYLERKWSTLESVKEGQTITLDTEEGVSVTYEVVQVTDLAPTEQIYIDVARQAIQQSKGKWAEAQYLFDEAFYKAVDAEEKEIALNQAVLNELKKEREKSWPKNYLRDSNEEIEVFNEEAREQLITQLMHDVSGYDLMKKELK</sequence>
<keyword evidence="3" id="KW-1185">Reference proteome</keyword>
<protein>
    <recommendedName>
        <fullName evidence="4">Lipoprotein</fullName>
    </recommendedName>
</protein>
<evidence type="ECO:0000313" key="2">
    <source>
        <dbReference type="EMBL" id="MEL5989374.1"/>
    </source>
</evidence>
<name>A0ABU9LNJ1_9BACL</name>
<evidence type="ECO:0000313" key="3">
    <source>
        <dbReference type="Proteomes" id="UP001398420"/>
    </source>
</evidence>
<proteinExistence type="predicted"/>
<reference evidence="2 3" key="1">
    <citation type="submission" date="2024-04" db="EMBL/GenBank/DDBJ databases">
        <authorList>
            <person name="Wu Y.S."/>
            <person name="Zhang L."/>
        </authorList>
    </citation>
    <scope>NUCLEOTIDE SEQUENCE [LARGE SCALE GENOMIC DNA]</scope>
    <source>
        <strain evidence="2 3">KG-01</strain>
    </source>
</reference>
<feature type="signal peptide" evidence="1">
    <location>
        <begin position="1"/>
        <end position="23"/>
    </location>
</feature>
<dbReference type="RefSeq" id="WP_342303153.1">
    <property type="nucleotide sequence ID" value="NZ_JBCEWA010000011.1"/>
</dbReference>
<dbReference type="Proteomes" id="UP001398420">
    <property type="component" value="Unassembled WGS sequence"/>
</dbReference>
<evidence type="ECO:0000256" key="1">
    <source>
        <dbReference type="SAM" id="SignalP"/>
    </source>
</evidence>
<dbReference type="PROSITE" id="PS51257">
    <property type="entry name" value="PROKAR_LIPOPROTEIN"/>
    <property type="match status" value="1"/>
</dbReference>
<feature type="chain" id="PRO_5045177278" description="Lipoprotein" evidence="1">
    <location>
        <begin position="24"/>
        <end position="431"/>
    </location>
</feature>